<dbReference type="PROSITE" id="PS51293">
    <property type="entry name" value="SANT"/>
    <property type="match status" value="1"/>
</dbReference>
<dbReference type="GO" id="GO:0042393">
    <property type="term" value="F:histone binding"/>
    <property type="evidence" value="ECO:0007669"/>
    <property type="project" value="TreeGrafter"/>
</dbReference>
<dbReference type="Gene3D" id="1.10.10.10">
    <property type="entry name" value="Winged helix-like DNA-binding domain superfamily/Winged helix DNA-binding domain"/>
    <property type="match status" value="1"/>
</dbReference>
<evidence type="ECO:0000256" key="5">
    <source>
        <dbReference type="ARBA" id="ARBA00023125"/>
    </source>
</evidence>
<evidence type="ECO:0000259" key="11">
    <source>
        <dbReference type="PROSITE" id="PS51293"/>
    </source>
</evidence>
<dbReference type="Pfam" id="PF00249">
    <property type="entry name" value="Myb_DNA-binding"/>
    <property type="match status" value="1"/>
</dbReference>
<feature type="region of interest" description="Disordered" evidence="8">
    <location>
        <begin position="184"/>
        <end position="220"/>
    </location>
</feature>
<dbReference type="Pfam" id="PF16495">
    <property type="entry name" value="SWIRM-assoc_1"/>
    <property type="match status" value="1"/>
</dbReference>
<dbReference type="Pfam" id="PF00569">
    <property type="entry name" value="ZZ"/>
    <property type="match status" value="1"/>
</dbReference>
<accession>A0A1X2IRV6</accession>
<feature type="domain" description="Myb-like" evidence="9">
    <location>
        <begin position="298"/>
        <end position="348"/>
    </location>
</feature>
<dbReference type="PROSITE" id="PS50090">
    <property type="entry name" value="MYB_LIKE"/>
    <property type="match status" value="1"/>
</dbReference>
<evidence type="ECO:0000256" key="3">
    <source>
        <dbReference type="ARBA" id="ARBA00022833"/>
    </source>
</evidence>
<dbReference type="Gene3D" id="1.10.10.60">
    <property type="entry name" value="Homeodomain-like"/>
    <property type="match status" value="1"/>
</dbReference>
<dbReference type="PROSITE" id="PS50934">
    <property type="entry name" value="SWIRM"/>
    <property type="match status" value="1"/>
</dbReference>
<dbReference type="InterPro" id="IPR001005">
    <property type="entry name" value="SANT/Myb"/>
</dbReference>
<feature type="region of interest" description="Disordered" evidence="8">
    <location>
        <begin position="597"/>
        <end position="617"/>
    </location>
</feature>
<dbReference type="CDD" id="cd00167">
    <property type="entry name" value="SANT"/>
    <property type="match status" value="1"/>
</dbReference>
<organism evidence="12 13">
    <name type="scientific">Absidia repens</name>
    <dbReference type="NCBI Taxonomy" id="90262"/>
    <lineage>
        <taxon>Eukaryota</taxon>
        <taxon>Fungi</taxon>
        <taxon>Fungi incertae sedis</taxon>
        <taxon>Mucoromycota</taxon>
        <taxon>Mucoromycotina</taxon>
        <taxon>Mucoromycetes</taxon>
        <taxon>Mucorales</taxon>
        <taxon>Cunninghamellaceae</taxon>
        <taxon>Absidia</taxon>
    </lineage>
</organism>
<keyword evidence="1" id="KW-0479">Metal-binding</keyword>
<reference evidence="12 13" key="1">
    <citation type="submission" date="2016-07" db="EMBL/GenBank/DDBJ databases">
        <title>Pervasive Adenine N6-methylation of Active Genes in Fungi.</title>
        <authorList>
            <consortium name="DOE Joint Genome Institute"/>
            <person name="Mondo S.J."/>
            <person name="Dannebaum R.O."/>
            <person name="Kuo R.C."/>
            <person name="Labutti K."/>
            <person name="Haridas S."/>
            <person name="Kuo A."/>
            <person name="Salamov A."/>
            <person name="Ahrendt S.R."/>
            <person name="Lipzen A."/>
            <person name="Sullivan W."/>
            <person name="Andreopoulos W.B."/>
            <person name="Clum A."/>
            <person name="Lindquist E."/>
            <person name="Daum C."/>
            <person name="Ramamoorthy G.K."/>
            <person name="Gryganskyi A."/>
            <person name="Culley D."/>
            <person name="Magnuson J.K."/>
            <person name="James T.Y."/>
            <person name="O'Malley M.A."/>
            <person name="Stajich J.E."/>
            <person name="Spatafora J.W."/>
            <person name="Visel A."/>
            <person name="Grigoriev I.V."/>
        </authorList>
    </citation>
    <scope>NUCLEOTIDE SEQUENCE [LARGE SCALE GENOMIC DNA]</scope>
    <source>
        <strain evidence="12 13">NRRL 1336</strain>
    </source>
</reference>
<feature type="compositionally biased region" description="Basic and acidic residues" evidence="8">
    <location>
        <begin position="408"/>
        <end position="444"/>
    </location>
</feature>
<dbReference type="InterPro" id="IPR036388">
    <property type="entry name" value="WH-like_DNA-bd_sf"/>
</dbReference>
<evidence type="ECO:0000256" key="7">
    <source>
        <dbReference type="ARBA" id="ARBA00023242"/>
    </source>
</evidence>
<dbReference type="EMBL" id="MCGE01000005">
    <property type="protein sequence ID" value="ORZ21266.1"/>
    <property type="molecule type" value="Genomic_DNA"/>
</dbReference>
<sequence>MEATATHPAQAPSAPTTVPPAAIPATNEDKDDATATPTAGTTSARSNLDEEARIYLTEQTQKVDLPAYTAAWFDSNAIHQVERVSLPEFFTGGNRSKTPAIYQDYRDFMINTYRLNPKEYLAVTACRRNLAGDACGIMRVHAFLEQWGLINHQCNPSTVPSMVGPPFTGHFRVTADTPRGLQPFKPNFKSSMNNNIKSNNDDKPNTDPSKGTADMESSKTALDGDWKQRLFDGDGYTDENTTTQQQLFCITCGAECSKERYHSLKTRNMDLCPVCYQQGRFPTSMYNSDFIRYNTSPHTDKRGDTWRDQETLLLLEGIELYDDDWNAIAEHVGTRTREECLSHFLQLPIEEPYRSDQPSSNAIEHKRTPFSHADNPVMSIIAFLASAVDPQVAADAAAAAVQIQNSLEQKRSSPETDTDNKEKGVDMDIDMDEKTTATRKRDDMTADDVNEDDNNDALQKRPTKKQRTAIEKAASVALGSAAAKAQSLAGIEEREIQRLVHVVVENEIKKLELKMNHFDDLEAVLDSELEGITQQRRAIFMQRLACKKTTALLDQLVDEKNGIPELIDSGFSAQQLQNLLDSNLFKEHYRLVSPHLSDDALMPTSDEQKQQQSILSL</sequence>
<dbReference type="SMART" id="SM00717">
    <property type="entry name" value="SANT"/>
    <property type="match status" value="1"/>
</dbReference>
<dbReference type="InterPro" id="IPR032451">
    <property type="entry name" value="SMARCC_C"/>
</dbReference>
<dbReference type="FunFam" id="1.10.10.60:FF:000014">
    <property type="entry name" value="SWI/SNF complex subunit SMARCC2 isoform C"/>
    <property type="match status" value="1"/>
</dbReference>
<dbReference type="AlphaFoldDB" id="A0A1X2IRV6"/>
<feature type="domain" description="SANT" evidence="11">
    <location>
        <begin position="301"/>
        <end position="352"/>
    </location>
</feature>
<feature type="compositionally biased region" description="Low complexity" evidence="8">
    <location>
        <begin position="34"/>
        <end position="44"/>
    </location>
</feature>
<keyword evidence="2" id="KW-0863">Zinc-finger</keyword>
<keyword evidence="13" id="KW-1185">Reference proteome</keyword>
<feature type="region of interest" description="Disordered" evidence="8">
    <location>
        <begin position="1"/>
        <end position="46"/>
    </location>
</feature>
<evidence type="ECO:0000256" key="1">
    <source>
        <dbReference type="ARBA" id="ARBA00022723"/>
    </source>
</evidence>
<protein>
    <recommendedName>
        <fullName evidence="14">SWIRM domain-domain-containing protein</fullName>
    </recommendedName>
</protein>
<dbReference type="SMART" id="SM00291">
    <property type="entry name" value="ZnF_ZZ"/>
    <property type="match status" value="1"/>
</dbReference>
<comment type="caution">
    <text evidence="12">The sequence shown here is derived from an EMBL/GenBank/DDBJ whole genome shotgun (WGS) entry which is preliminary data.</text>
</comment>
<dbReference type="InterPro" id="IPR017884">
    <property type="entry name" value="SANT_dom"/>
</dbReference>
<evidence type="ECO:0000259" key="10">
    <source>
        <dbReference type="PROSITE" id="PS50934"/>
    </source>
</evidence>
<dbReference type="InterPro" id="IPR009057">
    <property type="entry name" value="Homeodomain-like_sf"/>
</dbReference>
<keyword evidence="6" id="KW-0804">Transcription</keyword>
<evidence type="ECO:0000256" key="8">
    <source>
        <dbReference type="SAM" id="MobiDB-lite"/>
    </source>
</evidence>
<keyword evidence="7" id="KW-0539">Nucleus</keyword>
<proteinExistence type="predicted"/>
<dbReference type="OrthoDB" id="118550at2759"/>
<keyword evidence="4" id="KW-0805">Transcription regulation</keyword>
<dbReference type="InterPro" id="IPR041984">
    <property type="entry name" value="Rsc8/Ssr1/Ssr2_ZZ"/>
</dbReference>
<dbReference type="GO" id="GO:0003677">
    <property type="term" value="F:DNA binding"/>
    <property type="evidence" value="ECO:0007669"/>
    <property type="project" value="UniProtKB-KW"/>
</dbReference>
<dbReference type="Pfam" id="PF04433">
    <property type="entry name" value="SWIRM"/>
    <property type="match status" value="1"/>
</dbReference>
<evidence type="ECO:0000313" key="13">
    <source>
        <dbReference type="Proteomes" id="UP000193560"/>
    </source>
</evidence>
<evidence type="ECO:0008006" key="14">
    <source>
        <dbReference type="Google" id="ProtNLM"/>
    </source>
</evidence>
<evidence type="ECO:0000259" key="9">
    <source>
        <dbReference type="PROSITE" id="PS50090"/>
    </source>
</evidence>
<dbReference type="GO" id="GO:0045893">
    <property type="term" value="P:positive regulation of DNA-templated transcription"/>
    <property type="evidence" value="ECO:0007669"/>
    <property type="project" value="TreeGrafter"/>
</dbReference>
<feature type="region of interest" description="Disordered" evidence="8">
    <location>
        <begin position="405"/>
        <end position="467"/>
    </location>
</feature>
<dbReference type="PANTHER" id="PTHR12802:SF41">
    <property type="entry name" value="BRAHMA ASSOCIATED PROTEIN 155 KDA"/>
    <property type="match status" value="1"/>
</dbReference>
<keyword evidence="5" id="KW-0238">DNA-binding</keyword>
<dbReference type="FunFam" id="1.10.10.10:FF:000020">
    <property type="entry name" value="SWI/SNF complex subunit SMARCC2 isoform c"/>
    <property type="match status" value="1"/>
</dbReference>
<dbReference type="CDD" id="cd02336">
    <property type="entry name" value="ZZ_RSC8"/>
    <property type="match status" value="1"/>
</dbReference>
<feature type="compositionally biased region" description="Acidic residues" evidence="8">
    <location>
        <begin position="445"/>
        <end position="455"/>
    </location>
</feature>
<dbReference type="GO" id="GO:0016514">
    <property type="term" value="C:SWI/SNF complex"/>
    <property type="evidence" value="ECO:0007669"/>
    <property type="project" value="TreeGrafter"/>
</dbReference>
<dbReference type="InterPro" id="IPR000433">
    <property type="entry name" value="Znf_ZZ"/>
</dbReference>
<dbReference type="PANTHER" id="PTHR12802">
    <property type="entry name" value="SWI/SNF COMPLEX-RELATED"/>
    <property type="match status" value="1"/>
</dbReference>
<evidence type="ECO:0000256" key="2">
    <source>
        <dbReference type="ARBA" id="ARBA00022771"/>
    </source>
</evidence>
<dbReference type="GO" id="GO:0008270">
    <property type="term" value="F:zinc ion binding"/>
    <property type="evidence" value="ECO:0007669"/>
    <property type="project" value="UniProtKB-KW"/>
</dbReference>
<dbReference type="Proteomes" id="UP000193560">
    <property type="component" value="Unassembled WGS sequence"/>
</dbReference>
<feature type="domain" description="SWIRM" evidence="10">
    <location>
        <begin position="64"/>
        <end position="161"/>
    </location>
</feature>
<gene>
    <name evidence="12" type="ORF">BCR42DRAFT_321156</name>
</gene>
<evidence type="ECO:0000313" key="12">
    <source>
        <dbReference type="EMBL" id="ORZ21266.1"/>
    </source>
</evidence>
<evidence type="ECO:0000256" key="4">
    <source>
        <dbReference type="ARBA" id="ARBA00023015"/>
    </source>
</evidence>
<dbReference type="SUPFAM" id="SSF46689">
    <property type="entry name" value="Homeodomain-like"/>
    <property type="match status" value="2"/>
</dbReference>
<keyword evidence="3" id="KW-0862">Zinc</keyword>
<dbReference type="STRING" id="90262.A0A1X2IRV6"/>
<evidence type="ECO:0000256" key="6">
    <source>
        <dbReference type="ARBA" id="ARBA00023163"/>
    </source>
</evidence>
<feature type="compositionally biased region" description="Low complexity" evidence="8">
    <location>
        <begin position="187"/>
        <end position="198"/>
    </location>
</feature>
<dbReference type="InterPro" id="IPR007526">
    <property type="entry name" value="SWIRM"/>
</dbReference>
<name>A0A1X2IRV6_9FUNG</name>